<dbReference type="PANTHER" id="PTHR24291:SF50">
    <property type="entry name" value="BIFUNCTIONAL ALBAFLAVENONE MONOOXYGENASE_TERPENE SYNTHASE"/>
    <property type="match status" value="1"/>
</dbReference>
<keyword evidence="5 7" id="KW-0408">Iron</keyword>
<evidence type="ECO:0000256" key="4">
    <source>
        <dbReference type="ARBA" id="ARBA00023002"/>
    </source>
</evidence>
<dbReference type="PANTHER" id="PTHR24291">
    <property type="entry name" value="CYTOCHROME P450 FAMILY 4"/>
    <property type="match status" value="1"/>
</dbReference>
<proteinExistence type="inferred from homology"/>
<dbReference type="InterPro" id="IPR017972">
    <property type="entry name" value="Cyt_P450_CS"/>
</dbReference>
<keyword evidence="4 7" id="KW-0560">Oxidoreductase</keyword>
<dbReference type="PRINTS" id="PR00385">
    <property type="entry name" value="P450"/>
</dbReference>
<dbReference type="InterPro" id="IPR050196">
    <property type="entry name" value="Cytochrome_P450_Monoox"/>
</dbReference>
<evidence type="ECO:0000313" key="9">
    <source>
        <dbReference type="Proteomes" id="UP001238603"/>
    </source>
</evidence>
<dbReference type="SUPFAM" id="SSF48264">
    <property type="entry name" value="Cytochrome P450"/>
    <property type="match status" value="1"/>
</dbReference>
<comment type="similarity">
    <text evidence="1 7">Belongs to the cytochrome P450 family.</text>
</comment>
<evidence type="ECO:0000256" key="5">
    <source>
        <dbReference type="ARBA" id="ARBA00023004"/>
    </source>
</evidence>
<protein>
    <submittedName>
        <fullName evidence="8">Cytochrome P450</fullName>
    </submittedName>
</protein>
<evidence type="ECO:0000256" key="2">
    <source>
        <dbReference type="ARBA" id="ARBA00022617"/>
    </source>
</evidence>
<keyword evidence="6 7" id="KW-0503">Monooxygenase</keyword>
<evidence type="ECO:0000256" key="6">
    <source>
        <dbReference type="ARBA" id="ARBA00023033"/>
    </source>
</evidence>
<evidence type="ECO:0000256" key="3">
    <source>
        <dbReference type="ARBA" id="ARBA00022723"/>
    </source>
</evidence>
<dbReference type="EMBL" id="JASVDS010000001">
    <property type="protein sequence ID" value="MDL5030398.1"/>
    <property type="molecule type" value="Genomic_DNA"/>
</dbReference>
<sequence>MNTHTLPSVNAALPPGPAGLGFDRLRALRLDYLGNVRAWHAQYGDVVRQRFVHLVDYSFLHPEHIREILVASHEQLIRWERGTEVFASAHGHSVLVAEGAAWKRQRQMLQPAFSPKRVEGFVPRMVEAARDGIAAWGDAPVIDFEGAMTQTTMAVIMRALFSRADVQQGRDIAAAVHDLGIEAMKEFYWPVSAPLWAPWKARKRRALQLLDRFIEGEIQARLASSGGAQDDLLGLMVEAQDASGHGLDPRGLRDECMTTFLAGHETTAAALTWWGWCMASHPEEQARIADEVGSVLGDRAPTAADLALMPRLARSFKESLRLYPPAAALFSRRTTAPVRVAGYELPPGSMIRLTPALTHRDPRWFEDPEAFRPERFDTASGHPEIPRGAWLPFGAGPRVCLGSHFALTEMSVVAAQILQRHALHVLPGQAAPAPRLDITLRPDAALHLGLRRR</sequence>
<dbReference type="RefSeq" id="WP_285980535.1">
    <property type="nucleotide sequence ID" value="NZ_JASVDS010000001.1"/>
</dbReference>
<accession>A0ABT7LC14</accession>
<dbReference type="PRINTS" id="PR00465">
    <property type="entry name" value="EP450IV"/>
</dbReference>
<organism evidence="8 9">
    <name type="scientific">Roseateles subflavus</name>
    <dbReference type="NCBI Taxonomy" id="3053353"/>
    <lineage>
        <taxon>Bacteria</taxon>
        <taxon>Pseudomonadati</taxon>
        <taxon>Pseudomonadota</taxon>
        <taxon>Betaproteobacteria</taxon>
        <taxon>Burkholderiales</taxon>
        <taxon>Sphaerotilaceae</taxon>
        <taxon>Roseateles</taxon>
    </lineage>
</organism>
<evidence type="ECO:0000256" key="1">
    <source>
        <dbReference type="ARBA" id="ARBA00010617"/>
    </source>
</evidence>
<reference evidence="8 9" key="1">
    <citation type="submission" date="2023-06" db="EMBL/GenBank/DDBJ databases">
        <title>Pelomonas sp. APW6 16S ribosomal RNA gene genome sequencing and assembly.</title>
        <authorList>
            <person name="Woo H."/>
        </authorList>
    </citation>
    <scope>NUCLEOTIDE SEQUENCE [LARGE SCALE GENOMIC DNA]</scope>
    <source>
        <strain evidence="8 9">APW6</strain>
    </source>
</reference>
<dbReference type="Proteomes" id="UP001238603">
    <property type="component" value="Unassembled WGS sequence"/>
</dbReference>
<evidence type="ECO:0000313" key="8">
    <source>
        <dbReference type="EMBL" id="MDL5030398.1"/>
    </source>
</evidence>
<dbReference type="Gene3D" id="1.10.630.10">
    <property type="entry name" value="Cytochrome P450"/>
    <property type="match status" value="1"/>
</dbReference>
<comment type="caution">
    <text evidence="8">The sequence shown here is derived from an EMBL/GenBank/DDBJ whole genome shotgun (WGS) entry which is preliminary data.</text>
</comment>
<evidence type="ECO:0000256" key="7">
    <source>
        <dbReference type="RuleBase" id="RU000461"/>
    </source>
</evidence>
<dbReference type="PROSITE" id="PS00086">
    <property type="entry name" value="CYTOCHROME_P450"/>
    <property type="match status" value="1"/>
</dbReference>
<name>A0ABT7LC14_9BURK</name>
<keyword evidence="9" id="KW-1185">Reference proteome</keyword>
<keyword evidence="3 7" id="KW-0479">Metal-binding</keyword>
<gene>
    <name evidence="8" type="ORF">QRD43_00655</name>
</gene>
<dbReference type="InterPro" id="IPR002403">
    <property type="entry name" value="Cyt_P450_E_grp-IV"/>
</dbReference>
<dbReference type="InterPro" id="IPR036396">
    <property type="entry name" value="Cyt_P450_sf"/>
</dbReference>
<keyword evidence="2 7" id="KW-0349">Heme</keyword>
<dbReference type="InterPro" id="IPR001128">
    <property type="entry name" value="Cyt_P450"/>
</dbReference>
<dbReference type="Pfam" id="PF00067">
    <property type="entry name" value="p450"/>
    <property type="match status" value="1"/>
</dbReference>